<dbReference type="Gene3D" id="3.40.390.10">
    <property type="entry name" value="Collagenase (Catalytic Domain)"/>
    <property type="match status" value="1"/>
</dbReference>
<evidence type="ECO:0000256" key="1">
    <source>
        <dbReference type="SAM" id="SignalP"/>
    </source>
</evidence>
<sequence>MSTRLFAAAAALLLSAGITCAADPTTTTLRIDCIFSGGPDGRHIALSSLSEAGPWAGRSGNMDRPPLRGNGQVSVREKDGGRLTYVNSFSTLFQEWLNTEEATRTDKAFENVFLVPMPEDEAVVRIELYGNRGEVIAAREFQVDPDDILIRRTRRPAAPHRYIMENGSPAEKIDLAIVAEGYTAAEAGLFYEDAAKAAESIFSHSPFKELSDRFNVVAVALPSDESGVSVPHDGVWKNTALGSHFDTFYSDRYLTTLNIFKLHDSLAGIPYEHIIILANTDTYGGGGIFNSYLLSSAHNAWTAPVIVHEFGHSFAGLADEYFYDDQYTEYYYPDAEPWEQNITTLRDFSLKWADMVPEGCTPVGKDAQQTEGWAGEPEDFEVGLYEGAGYQSEGVYRGFPECRMKINDWPSFCPVCERAISRIIEFYTE</sequence>
<dbReference type="InterPro" id="IPR032625">
    <property type="entry name" value="M64_N"/>
</dbReference>
<protein>
    <submittedName>
        <fullName evidence="3">Peptidase M64</fullName>
    </submittedName>
</protein>
<dbReference type="Pfam" id="PF09471">
    <property type="entry name" value="Peptidase_M64"/>
    <property type="match status" value="2"/>
</dbReference>
<name>A0A9D9IX15_9BACT</name>
<dbReference type="GO" id="GO:0008237">
    <property type="term" value="F:metallopeptidase activity"/>
    <property type="evidence" value="ECO:0007669"/>
    <property type="project" value="InterPro"/>
</dbReference>
<evidence type="ECO:0000259" key="2">
    <source>
        <dbReference type="Pfam" id="PF16217"/>
    </source>
</evidence>
<dbReference type="Proteomes" id="UP000823769">
    <property type="component" value="Unassembled WGS sequence"/>
</dbReference>
<evidence type="ECO:0000313" key="4">
    <source>
        <dbReference type="Proteomes" id="UP000823769"/>
    </source>
</evidence>
<dbReference type="Pfam" id="PF16217">
    <property type="entry name" value="M64_N"/>
    <property type="match status" value="1"/>
</dbReference>
<dbReference type="EMBL" id="JADILW010000010">
    <property type="protein sequence ID" value="MBO8479636.1"/>
    <property type="molecule type" value="Genomic_DNA"/>
</dbReference>
<comment type="caution">
    <text evidence="3">The sequence shown here is derived from an EMBL/GenBank/DDBJ whole genome shotgun (WGS) entry which is preliminary data.</text>
</comment>
<gene>
    <name evidence="3" type="ORF">IAB76_00785</name>
</gene>
<dbReference type="Gene3D" id="2.60.40.3250">
    <property type="entry name" value="Peptidase M64, N-terminal domain"/>
    <property type="match status" value="1"/>
</dbReference>
<keyword evidence="1" id="KW-0732">Signal</keyword>
<evidence type="ECO:0000313" key="3">
    <source>
        <dbReference type="EMBL" id="MBO8479636.1"/>
    </source>
</evidence>
<dbReference type="AlphaFoldDB" id="A0A9D9IX15"/>
<feature type="domain" description="Peptidase M64 N-terminal" evidence="2">
    <location>
        <begin position="26"/>
        <end position="135"/>
    </location>
</feature>
<reference evidence="3" key="2">
    <citation type="journal article" date="2021" name="PeerJ">
        <title>Extensive microbial diversity within the chicken gut microbiome revealed by metagenomics and culture.</title>
        <authorList>
            <person name="Gilroy R."/>
            <person name="Ravi A."/>
            <person name="Getino M."/>
            <person name="Pursley I."/>
            <person name="Horton D.L."/>
            <person name="Alikhan N.F."/>
            <person name="Baker D."/>
            <person name="Gharbi K."/>
            <person name="Hall N."/>
            <person name="Watson M."/>
            <person name="Adriaenssens E.M."/>
            <person name="Foster-Nyarko E."/>
            <person name="Jarju S."/>
            <person name="Secka A."/>
            <person name="Antonio M."/>
            <person name="Oren A."/>
            <person name="Chaudhuri R.R."/>
            <person name="La Ragione R."/>
            <person name="Hildebrand F."/>
            <person name="Pallen M.J."/>
        </authorList>
    </citation>
    <scope>NUCLEOTIDE SEQUENCE</scope>
    <source>
        <strain evidence="3">B3-1481</strain>
    </source>
</reference>
<dbReference type="InterPro" id="IPR024079">
    <property type="entry name" value="MetalloPept_cat_dom_sf"/>
</dbReference>
<proteinExistence type="predicted"/>
<dbReference type="InterPro" id="IPR019026">
    <property type="entry name" value="Peptidase_M64_IgA"/>
</dbReference>
<dbReference type="InterPro" id="IPR038171">
    <property type="entry name" value="M64_N_sf"/>
</dbReference>
<feature type="signal peptide" evidence="1">
    <location>
        <begin position="1"/>
        <end position="21"/>
    </location>
</feature>
<reference evidence="3" key="1">
    <citation type="submission" date="2020-10" db="EMBL/GenBank/DDBJ databases">
        <authorList>
            <person name="Gilroy R."/>
        </authorList>
    </citation>
    <scope>NUCLEOTIDE SEQUENCE</scope>
    <source>
        <strain evidence="3">B3-1481</strain>
    </source>
</reference>
<accession>A0A9D9IX15</accession>
<organism evidence="3 4">
    <name type="scientific">Candidatus Cryptobacteroides avistercoris</name>
    <dbReference type="NCBI Taxonomy" id="2840758"/>
    <lineage>
        <taxon>Bacteria</taxon>
        <taxon>Pseudomonadati</taxon>
        <taxon>Bacteroidota</taxon>
        <taxon>Bacteroidia</taxon>
        <taxon>Bacteroidales</taxon>
        <taxon>Candidatus Cryptobacteroides</taxon>
    </lineage>
</organism>
<feature type="chain" id="PRO_5038977571" evidence="1">
    <location>
        <begin position="22"/>
        <end position="429"/>
    </location>
</feature>